<dbReference type="Proteomes" id="UP000030764">
    <property type="component" value="Unassembled WGS sequence"/>
</dbReference>
<name>A0A085LRR3_9BILA</name>
<proteinExistence type="predicted"/>
<accession>A0A085LRR3</accession>
<dbReference type="EMBL" id="KL363318">
    <property type="protein sequence ID" value="KFD47659.1"/>
    <property type="molecule type" value="Genomic_DNA"/>
</dbReference>
<organism evidence="1 2">
    <name type="scientific">Trichuris suis</name>
    <name type="common">pig whipworm</name>
    <dbReference type="NCBI Taxonomy" id="68888"/>
    <lineage>
        <taxon>Eukaryota</taxon>
        <taxon>Metazoa</taxon>
        <taxon>Ecdysozoa</taxon>
        <taxon>Nematoda</taxon>
        <taxon>Enoplea</taxon>
        <taxon>Dorylaimia</taxon>
        <taxon>Trichinellida</taxon>
        <taxon>Trichuridae</taxon>
        <taxon>Trichuris</taxon>
    </lineage>
</organism>
<dbReference type="AlphaFoldDB" id="A0A085LRR3"/>
<protein>
    <submittedName>
        <fullName evidence="1">Uncharacterized protein</fullName>
    </submittedName>
</protein>
<gene>
    <name evidence="1" type="ORF">M513_11450</name>
</gene>
<reference evidence="1 2" key="1">
    <citation type="journal article" date="2014" name="Nat. Genet.">
        <title>Genome and transcriptome of the porcine whipworm Trichuris suis.</title>
        <authorList>
            <person name="Jex A.R."/>
            <person name="Nejsum P."/>
            <person name="Schwarz E.M."/>
            <person name="Hu L."/>
            <person name="Young N.D."/>
            <person name="Hall R.S."/>
            <person name="Korhonen P.K."/>
            <person name="Liao S."/>
            <person name="Thamsborg S."/>
            <person name="Xia J."/>
            <person name="Xu P."/>
            <person name="Wang S."/>
            <person name="Scheerlinck J.P."/>
            <person name="Hofmann A."/>
            <person name="Sternberg P.W."/>
            <person name="Wang J."/>
            <person name="Gasser R.B."/>
        </authorList>
    </citation>
    <scope>NUCLEOTIDE SEQUENCE [LARGE SCALE GENOMIC DNA]</scope>
    <source>
        <strain evidence="1">DCEP-RM93M</strain>
    </source>
</reference>
<sequence length="135" mass="15653">MLSSYGGTWYRKLVAKATKRSYNPISRQWIEEKIVAWYWSNANALSTKDLTLPTFSEVRRSFSHESNNKTQESILIKKTGNAPFVCNEYLPFVSERVYDDFCMQKILLVYLCPSSSYMRAALPKTCLYAMSKADY</sequence>
<evidence type="ECO:0000313" key="2">
    <source>
        <dbReference type="Proteomes" id="UP000030764"/>
    </source>
</evidence>
<evidence type="ECO:0000313" key="1">
    <source>
        <dbReference type="EMBL" id="KFD47659.1"/>
    </source>
</evidence>
<keyword evidence="2" id="KW-1185">Reference proteome</keyword>